<evidence type="ECO:0000313" key="2">
    <source>
        <dbReference type="EMBL" id="RJQ77853.1"/>
    </source>
</evidence>
<proteinExistence type="predicted"/>
<accession>A0A419HNS7</accession>
<dbReference type="EMBL" id="QZFV01000134">
    <property type="protein sequence ID" value="RJQ77853.1"/>
    <property type="molecule type" value="Genomic_DNA"/>
</dbReference>
<name>A0A419HNS7_9PSEU</name>
<protein>
    <recommendedName>
        <fullName evidence="1">Transcription regulator AsnC/Lrp ligand binding domain-containing protein</fullName>
    </recommendedName>
</protein>
<evidence type="ECO:0000259" key="1">
    <source>
        <dbReference type="Pfam" id="PF01037"/>
    </source>
</evidence>
<keyword evidence="3" id="KW-1185">Reference proteome</keyword>
<reference evidence="2 3" key="1">
    <citation type="submission" date="2018-09" db="EMBL/GenBank/DDBJ databases">
        <title>YIM PH 21725 draft genome.</title>
        <authorList>
            <person name="Miao C."/>
        </authorList>
    </citation>
    <scope>NUCLEOTIDE SEQUENCE [LARGE SCALE GENOMIC DNA]</scope>
    <source>
        <strain evidence="3">YIM PH21725</strain>
    </source>
</reference>
<dbReference type="InterPro" id="IPR019887">
    <property type="entry name" value="Tscrpt_reg_AsnC/Lrp_C"/>
</dbReference>
<dbReference type="AlphaFoldDB" id="A0A419HNS7"/>
<comment type="caution">
    <text evidence="2">The sequence shown here is derived from an EMBL/GenBank/DDBJ whole genome shotgun (WGS) entry which is preliminary data.</text>
</comment>
<feature type="domain" description="Transcription regulator AsnC/Lrp ligand binding" evidence="1">
    <location>
        <begin position="31"/>
        <end position="68"/>
    </location>
</feature>
<dbReference type="Proteomes" id="UP000285112">
    <property type="component" value="Unassembled WGS sequence"/>
</dbReference>
<gene>
    <name evidence="2" type="ORF">D5S19_28620</name>
</gene>
<sequence length="73" mass="8180">MPTGRHSPSRASRALCRSRASMANGASRSVHDYYLRVLVADHEEYEALTLTRLSRLPALSRISSHQTMRLVKG</sequence>
<dbReference type="Pfam" id="PF01037">
    <property type="entry name" value="AsnC_trans_reg"/>
    <property type="match status" value="1"/>
</dbReference>
<evidence type="ECO:0000313" key="3">
    <source>
        <dbReference type="Proteomes" id="UP000285112"/>
    </source>
</evidence>
<dbReference type="RefSeq" id="WP_120026481.1">
    <property type="nucleotide sequence ID" value="NZ_QZFV01000134.1"/>
</dbReference>
<organism evidence="2 3">
    <name type="scientific">Amycolatopsis panacis</name>
    <dbReference type="NCBI Taxonomy" id="2340917"/>
    <lineage>
        <taxon>Bacteria</taxon>
        <taxon>Bacillati</taxon>
        <taxon>Actinomycetota</taxon>
        <taxon>Actinomycetes</taxon>
        <taxon>Pseudonocardiales</taxon>
        <taxon>Pseudonocardiaceae</taxon>
        <taxon>Amycolatopsis</taxon>
    </lineage>
</organism>